<dbReference type="AlphaFoldDB" id="A0A378Y1P6"/>
<proteinExistence type="predicted"/>
<accession>A0A378Y1P6</accession>
<dbReference type="EMBL" id="UGSC01000001">
    <property type="protein sequence ID" value="SUA71095.1"/>
    <property type="molecule type" value="Genomic_DNA"/>
</dbReference>
<sequence>MEKIKFFSPDDLSCGMNLQKSEVILNEYYQGTRKIENINDAIEIYNIKKFFDNKLYLTKWTPTDIENFEKIIANIFGTVARYVRSVDDKNLENTYQETVFYYKSDFWRLIDKFKTYQNISVDIIEKLLFSSKVRLNEILKSKNLTEY</sequence>
<dbReference type="RefSeq" id="WP_019688338.1">
    <property type="nucleotide sequence ID" value="NZ_CP036496.1"/>
</dbReference>
<protein>
    <submittedName>
        <fullName evidence="1">Uncharacterized protein</fullName>
    </submittedName>
</protein>
<name>A0A378Y1P6_PAEPO</name>
<dbReference type="Proteomes" id="UP000254400">
    <property type="component" value="Unassembled WGS sequence"/>
</dbReference>
<dbReference type="GeneID" id="93347308"/>
<reference evidence="1 2" key="1">
    <citation type="submission" date="2018-06" db="EMBL/GenBank/DDBJ databases">
        <authorList>
            <consortium name="Pathogen Informatics"/>
            <person name="Doyle S."/>
        </authorList>
    </citation>
    <scope>NUCLEOTIDE SEQUENCE [LARGE SCALE GENOMIC DNA]</scope>
    <source>
        <strain evidence="1 2">NCTC10343</strain>
    </source>
</reference>
<organism evidence="1 2">
    <name type="scientific">Paenibacillus polymyxa</name>
    <name type="common">Bacillus polymyxa</name>
    <dbReference type="NCBI Taxonomy" id="1406"/>
    <lineage>
        <taxon>Bacteria</taxon>
        <taxon>Bacillati</taxon>
        <taxon>Bacillota</taxon>
        <taxon>Bacilli</taxon>
        <taxon>Bacillales</taxon>
        <taxon>Paenibacillaceae</taxon>
        <taxon>Paenibacillus</taxon>
    </lineage>
</organism>
<evidence type="ECO:0000313" key="2">
    <source>
        <dbReference type="Proteomes" id="UP000254400"/>
    </source>
</evidence>
<evidence type="ECO:0000313" key="1">
    <source>
        <dbReference type="EMBL" id="SUA71095.1"/>
    </source>
</evidence>
<gene>
    <name evidence="1" type="ORF">NCTC10343_03982</name>
</gene>